<dbReference type="GO" id="GO:0009272">
    <property type="term" value="P:fungal-type cell wall biogenesis"/>
    <property type="evidence" value="ECO:0007669"/>
    <property type="project" value="TreeGrafter"/>
</dbReference>
<keyword evidence="6 8" id="KW-0472">Membrane</keyword>
<accession>A0A9P7GAE2</accession>
<evidence type="ECO:0000256" key="7">
    <source>
        <dbReference type="SAM" id="MobiDB-lite"/>
    </source>
</evidence>
<feature type="compositionally biased region" description="Polar residues" evidence="7">
    <location>
        <begin position="699"/>
        <end position="718"/>
    </location>
</feature>
<feature type="compositionally biased region" description="Low complexity" evidence="7">
    <location>
        <begin position="719"/>
        <end position="728"/>
    </location>
</feature>
<dbReference type="PANTHER" id="PTHR31145:SF2">
    <property type="entry name" value="FLAVIN CARRIER PROTEIN 2"/>
    <property type="match status" value="1"/>
</dbReference>
<evidence type="ECO:0000256" key="5">
    <source>
        <dbReference type="ARBA" id="ARBA00022989"/>
    </source>
</evidence>
<feature type="transmembrane region" description="Helical" evidence="8">
    <location>
        <begin position="425"/>
        <end position="445"/>
    </location>
</feature>
<dbReference type="InterPro" id="IPR010308">
    <property type="entry name" value="TRP_C"/>
</dbReference>
<feature type="compositionally biased region" description="Polar residues" evidence="7">
    <location>
        <begin position="734"/>
        <end position="749"/>
    </location>
</feature>
<feature type="transmembrane region" description="Helical" evidence="8">
    <location>
        <begin position="172"/>
        <end position="190"/>
    </location>
</feature>
<protein>
    <recommendedName>
        <fullName evidence="10">ML-like domain-containing protein</fullName>
    </recommendedName>
</protein>
<feature type="transmembrane region" description="Helical" evidence="8">
    <location>
        <begin position="511"/>
        <end position="530"/>
    </location>
</feature>
<keyword evidence="3 8" id="KW-0812">Transmembrane</keyword>
<feature type="transmembrane region" description="Helical" evidence="8">
    <location>
        <begin position="572"/>
        <end position="594"/>
    </location>
</feature>
<evidence type="ECO:0000256" key="4">
    <source>
        <dbReference type="ARBA" id="ARBA00022729"/>
    </source>
</evidence>
<dbReference type="SMART" id="SM01320">
    <property type="entry name" value="TRP_N"/>
    <property type="match status" value="1"/>
</dbReference>
<dbReference type="Pfam" id="PF06011">
    <property type="entry name" value="TRP"/>
    <property type="match status" value="1"/>
</dbReference>
<keyword evidence="12" id="KW-1185">Reference proteome</keyword>
<evidence type="ECO:0000256" key="1">
    <source>
        <dbReference type="ARBA" id="ARBA00004141"/>
    </source>
</evidence>
<feature type="region of interest" description="Disordered" evidence="7">
    <location>
        <begin position="633"/>
        <end position="758"/>
    </location>
</feature>
<dbReference type="GO" id="GO:0055085">
    <property type="term" value="P:transmembrane transport"/>
    <property type="evidence" value="ECO:0007669"/>
    <property type="project" value="TreeGrafter"/>
</dbReference>
<comment type="subcellular location">
    <subcellularLocation>
        <location evidence="1">Membrane</location>
        <topology evidence="1">Multi-pass membrane protein</topology>
    </subcellularLocation>
</comment>
<feature type="signal peptide" evidence="9">
    <location>
        <begin position="1"/>
        <end position="24"/>
    </location>
</feature>
<sequence>MFFSLARLRVLVFSFLLFTSFTSAAEQSLFTSSVTYCEPPESLLIQQFDIAYFAKNQSISFNVSAASVQANVNVTANLLLNVYGIRAVNITLDLCNILGGALCPLPRYNFTGSDSITLPRSLGVQDQIPEIAFNIPDLEGVAQLILTEVNTGVVKACVQATLSNGRSAHQPAVEWATGGVALAVLVLSIWHSALSPDAILPFRLIDLLFLYQTIASTALLSLNYPLVYRAFALNFSWAMGLFGSTSSLQASIDRMRHLTGGNLANATSASAVGLVNRKLSPYNFIAGDHSDVISLSRRAIDTFEANLKTFANLVSGSNITFRSALASATQGGDVQTVTTSSSNVLQAGIPIYVNSLHIGTANAFMTTFLISLILIACVLAVFLLGLGLVFALGLRRDEEGKAALKSMYLSFVRAWTIRVWTLKDSWLSVLLSVIAFLVLLITILYPTFFVFRTAQSDGPDALYTADTTHLTSNGPLYAQYHTPRFYFFLPLLVTTFLKAIAIAFIKGSGEAQVIMLVILEGFTALAFLVLRPHKTRGADVFSTFLAIVRLVCTGLLIAFIERLNVAPIPRVVIGFVLLVIFSVAVLITILNLFLHSGIARLWGRGRTGRRGAVLGSTASSNVSMVEKGGRVLHSNPSDLLGLGRPTNPTPDSSDHLDPQLLHPFPVSPTETDMNSMYTSNRTSGTMTVGSLLPRRWSFSPMNSPTGSSQIHGDSSYSNRLSSRRASATPPSPLNGSSDHSALSDTQPPSLTAEPRVVT</sequence>
<name>A0A9P7GAE2_9AGAR</name>
<evidence type="ECO:0000313" key="12">
    <source>
        <dbReference type="Proteomes" id="UP000775547"/>
    </source>
</evidence>
<evidence type="ECO:0000313" key="11">
    <source>
        <dbReference type="EMBL" id="KAG5643597.1"/>
    </source>
</evidence>
<keyword evidence="4 9" id="KW-0732">Signal</keyword>
<keyword evidence="5 8" id="KW-1133">Transmembrane helix</keyword>
<dbReference type="InterPro" id="IPR032800">
    <property type="entry name" value="TRP_N"/>
</dbReference>
<comment type="caution">
    <text evidence="11">The sequence shown here is derived from an EMBL/GenBank/DDBJ whole genome shotgun (WGS) entry which is preliminary data.</text>
</comment>
<dbReference type="Proteomes" id="UP000775547">
    <property type="component" value="Unassembled WGS sequence"/>
</dbReference>
<comment type="similarity">
    <text evidence="2">Belongs to the transient receptor potential (TRP) ion channel family.</text>
</comment>
<feature type="chain" id="PRO_5040163417" description="ML-like domain-containing protein" evidence="9">
    <location>
        <begin position="25"/>
        <end position="758"/>
    </location>
</feature>
<dbReference type="InterPro" id="IPR040241">
    <property type="entry name" value="TRP_Flc/Pkd2-like"/>
</dbReference>
<feature type="domain" description="ML-like" evidence="10">
    <location>
        <begin position="27"/>
        <end position="169"/>
    </location>
</feature>
<feature type="transmembrane region" description="Helical" evidence="8">
    <location>
        <begin position="542"/>
        <end position="560"/>
    </location>
</feature>
<evidence type="ECO:0000256" key="6">
    <source>
        <dbReference type="ARBA" id="ARBA00023136"/>
    </source>
</evidence>
<feature type="compositionally biased region" description="Polar residues" evidence="7">
    <location>
        <begin position="668"/>
        <end position="688"/>
    </location>
</feature>
<gene>
    <name evidence="11" type="ORF">DXG03_000605</name>
</gene>
<reference evidence="11" key="2">
    <citation type="submission" date="2021-10" db="EMBL/GenBank/DDBJ databases">
        <title>Phylogenomics reveals ancestral predisposition of the termite-cultivated fungus Termitomyces towards a domesticated lifestyle.</title>
        <authorList>
            <person name="Auxier B."/>
            <person name="Grum-Grzhimaylo A."/>
            <person name="Cardenas M.E."/>
            <person name="Lodge J.D."/>
            <person name="Laessoe T."/>
            <person name="Pedersen O."/>
            <person name="Smith M.E."/>
            <person name="Kuyper T.W."/>
            <person name="Franco-Molano E.A."/>
            <person name="Baroni T.J."/>
            <person name="Aanen D.K."/>
        </authorList>
    </citation>
    <scope>NUCLEOTIDE SEQUENCE</scope>
    <source>
        <strain evidence="11">AP01</strain>
        <tissue evidence="11">Mycelium</tissue>
    </source>
</reference>
<feature type="transmembrane region" description="Helical" evidence="8">
    <location>
        <begin position="368"/>
        <end position="394"/>
    </location>
</feature>
<evidence type="ECO:0000256" key="3">
    <source>
        <dbReference type="ARBA" id="ARBA00022692"/>
    </source>
</evidence>
<dbReference type="AlphaFoldDB" id="A0A9P7GAE2"/>
<evidence type="ECO:0000256" key="9">
    <source>
        <dbReference type="SAM" id="SignalP"/>
    </source>
</evidence>
<dbReference type="OrthoDB" id="2115177at2759"/>
<proteinExistence type="inferred from homology"/>
<dbReference type="EMBL" id="JABCKV010000104">
    <property type="protein sequence ID" value="KAG5643597.1"/>
    <property type="molecule type" value="Genomic_DNA"/>
</dbReference>
<evidence type="ECO:0000259" key="10">
    <source>
        <dbReference type="SMART" id="SM01320"/>
    </source>
</evidence>
<dbReference type="PANTHER" id="PTHR31145">
    <property type="entry name" value="INTEGRAL MEMBRANE PROTEIN (AFU_ORTHOLOGUE AFUA_7G01610)"/>
    <property type="match status" value="1"/>
</dbReference>
<evidence type="ECO:0000256" key="8">
    <source>
        <dbReference type="SAM" id="Phobius"/>
    </source>
</evidence>
<organism evidence="11 12">
    <name type="scientific">Asterophora parasitica</name>
    <dbReference type="NCBI Taxonomy" id="117018"/>
    <lineage>
        <taxon>Eukaryota</taxon>
        <taxon>Fungi</taxon>
        <taxon>Dikarya</taxon>
        <taxon>Basidiomycota</taxon>
        <taxon>Agaricomycotina</taxon>
        <taxon>Agaricomycetes</taxon>
        <taxon>Agaricomycetidae</taxon>
        <taxon>Agaricales</taxon>
        <taxon>Tricholomatineae</taxon>
        <taxon>Lyophyllaceae</taxon>
        <taxon>Asterophora</taxon>
    </lineage>
</organism>
<reference evidence="11" key="1">
    <citation type="submission" date="2020-07" db="EMBL/GenBank/DDBJ databases">
        <authorList>
            <person name="Nieuwenhuis M."/>
            <person name="Van De Peppel L.J.J."/>
        </authorList>
    </citation>
    <scope>NUCLEOTIDE SEQUENCE</scope>
    <source>
        <strain evidence="11">AP01</strain>
        <tissue evidence="11">Mycelium</tissue>
    </source>
</reference>
<feature type="transmembrane region" description="Helical" evidence="8">
    <location>
        <begin position="485"/>
        <end position="505"/>
    </location>
</feature>
<feature type="transmembrane region" description="Helical" evidence="8">
    <location>
        <begin position="202"/>
        <end position="220"/>
    </location>
</feature>
<dbReference type="Pfam" id="PF14558">
    <property type="entry name" value="TRP_N"/>
    <property type="match status" value="1"/>
</dbReference>
<dbReference type="GO" id="GO:0016020">
    <property type="term" value="C:membrane"/>
    <property type="evidence" value="ECO:0007669"/>
    <property type="project" value="UniProtKB-SubCell"/>
</dbReference>
<evidence type="ECO:0000256" key="2">
    <source>
        <dbReference type="ARBA" id="ARBA00010642"/>
    </source>
</evidence>